<dbReference type="Proteomes" id="UP001155128">
    <property type="component" value="Unassembled WGS sequence"/>
</dbReference>
<gene>
    <name evidence="2" type="ORF">NDO55_06105</name>
</gene>
<sequence>MSDQRNPDSPQPSYGEPIGQNREPDGYQQPSEEVSSEIPSYDSEEEE</sequence>
<evidence type="ECO:0000313" key="3">
    <source>
        <dbReference type="Proteomes" id="UP001155128"/>
    </source>
</evidence>
<proteinExistence type="predicted"/>
<evidence type="ECO:0000256" key="1">
    <source>
        <dbReference type="SAM" id="MobiDB-lite"/>
    </source>
</evidence>
<protein>
    <submittedName>
        <fullName evidence="2">Uncharacterized protein</fullName>
    </submittedName>
</protein>
<organism evidence="2 3">
    <name type="scientific">Sphingomicrobium sediminis</name>
    <dbReference type="NCBI Taxonomy" id="2950949"/>
    <lineage>
        <taxon>Bacteria</taxon>
        <taxon>Pseudomonadati</taxon>
        <taxon>Pseudomonadota</taxon>
        <taxon>Alphaproteobacteria</taxon>
        <taxon>Sphingomonadales</taxon>
        <taxon>Sphingomonadaceae</taxon>
        <taxon>Sphingomicrobium</taxon>
    </lineage>
</organism>
<feature type="region of interest" description="Disordered" evidence="1">
    <location>
        <begin position="1"/>
        <end position="47"/>
    </location>
</feature>
<reference evidence="2" key="1">
    <citation type="submission" date="2022-06" db="EMBL/GenBank/DDBJ databases">
        <title>Sphingomicrobium sedimins sp. nov., a marine bacterium isolated from tidal flat.</title>
        <authorList>
            <person name="Kim C.-H."/>
            <person name="Yoo Y."/>
            <person name="Kim J.-J."/>
        </authorList>
    </citation>
    <scope>NUCLEOTIDE SEQUENCE</scope>
    <source>
        <strain evidence="2">GRR-S6-50</strain>
    </source>
</reference>
<evidence type="ECO:0000313" key="2">
    <source>
        <dbReference type="EMBL" id="MCM8557391.1"/>
    </source>
</evidence>
<feature type="compositionally biased region" description="Polar residues" evidence="1">
    <location>
        <begin position="1"/>
        <end position="12"/>
    </location>
</feature>
<name>A0A9X2EH65_9SPHN</name>
<keyword evidence="3" id="KW-1185">Reference proteome</keyword>
<dbReference type="AlphaFoldDB" id="A0A9X2EH65"/>
<accession>A0A9X2EH65</accession>
<dbReference type="EMBL" id="JAMSHT010000001">
    <property type="protein sequence ID" value="MCM8557391.1"/>
    <property type="molecule type" value="Genomic_DNA"/>
</dbReference>
<comment type="caution">
    <text evidence="2">The sequence shown here is derived from an EMBL/GenBank/DDBJ whole genome shotgun (WGS) entry which is preliminary data.</text>
</comment>
<dbReference type="RefSeq" id="WP_252113424.1">
    <property type="nucleotide sequence ID" value="NZ_JAMSHT010000001.1"/>
</dbReference>